<protein>
    <submittedName>
        <fullName evidence="1">Uncharacterized protein</fullName>
    </submittedName>
</protein>
<accession>A0A7S4G1J7</accession>
<evidence type="ECO:0000313" key="1">
    <source>
        <dbReference type="EMBL" id="CAE0822254.1"/>
    </source>
</evidence>
<gene>
    <name evidence="1" type="ORF">EGYM00163_LOCUS33455</name>
</gene>
<reference evidence="1" key="1">
    <citation type="submission" date="2021-01" db="EMBL/GenBank/DDBJ databases">
        <authorList>
            <person name="Corre E."/>
            <person name="Pelletier E."/>
            <person name="Niang G."/>
            <person name="Scheremetjew M."/>
            <person name="Finn R."/>
            <person name="Kale V."/>
            <person name="Holt S."/>
            <person name="Cochrane G."/>
            <person name="Meng A."/>
            <person name="Brown T."/>
            <person name="Cohen L."/>
        </authorList>
    </citation>
    <scope>NUCLEOTIDE SEQUENCE</scope>
    <source>
        <strain evidence="1">CCMP1594</strain>
    </source>
</reference>
<sequence length="122" mass="13507">MAKLYGSPLLVHLIVGVQLIKNQQVSLELIWHVGLYTNQNCSALVWMSTEMASKQGCQNHAPQKGHHKGFPEVMCSLNRLTQIGNRCILMQGCELPCLVALLKIGNGGKVCQKLDSVQWCCM</sequence>
<organism evidence="1">
    <name type="scientific">Eutreptiella gymnastica</name>
    <dbReference type="NCBI Taxonomy" id="73025"/>
    <lineage>
        <taxon>Eukaryota</taxon>
        <taxon>Discoba</taxon>
        <taxon>Euglenozoa</taxon>
        <taxon>Euglenida</taxon>
        <taxon>Spirocuta</taxon>
        <taxon>Euglenophyceae</taxon>
        <taxon>Eutreptiales</taxon>
        <taxon>Eutreptiaceae</taxon>
        <taxon>Eutreptiella</taxon>
    </lineage>
</organism>
<name>A0A7S4G1J7_9EUGL</name>
<dbReference type="AlphaFoldDB" id="A0A7S4G1J7"/>
<dbReference type="EMBL" id="HBJA01096656">
    <property type="protein sequence ID" value="CAE0822254.1"/>
    <property type="molecule type" value="Transcribed_RNA"/>
</dbReference>
<proteinExistence type="predicted"/>